<keyword evidence="4" id="KW-1185">Reference proteome</keyword>
<evidence type="ECO:0000313" key="4">
    <source>
        <dbReference type="Proteomes" id="UP000000602"/>
    </source>
</evidence>
<dbReference type="GO" id="GO:0005886">
    <property type="term" value="C:plasma membrane"/>
    <property type="evidence" value="ECO:0007669"/>
    <property type="project" value="TreeGrafter"/>
</dbReference>
<evidence type="ECO:0000313" key="3">
    <source>
        <dbReference type="EMBL" id="CAG35003.1"/>
    </source>
</evidence>
<feature type="transmembrane region" description="Helical" evidence="1">
    <location>
        <begin position="12"/>
        <end position="39"/>
    </location>
</feature>
<reference evidence="4" key="1">
    <citation type="journal article" date="2004" name="Environ. Microbiol.">
        <title>The genome of Desulfotalea psychrophila, a sulfate-reducing bacterium from permanently cold Arctic sediments.</title>
        <authorList>
            <person name="Rabus R."/>
            <person name="Ruepp A."/>
            <person name="Frickey T."/>
            <person name="Rattei T."/>
            <person name="Fartmann B."/>
            <person name="Stark M."/>
            <person name="Bauer M."/>
            <person name="Zibat A."/>
            <person name="Lombardot T."/>
            <person name="Becker I."/>
            <person name="Amann J."/>
            <person name="Gellner K."/>
            <person name="Teeling H."/>
            <person name="Leuschner W.D."/>
            <person name="Gloeckner F.-O."/>
            <person name="Lupas A.N."/>
            <person name="Amann R."/>
            <person name="Klenk H.-P."/>
        </authorList>
    </citation>
    <scope>NUCLEOTIDE SEQUENCE [LARGE SCALE GENOMIC DNA]</scope>
    <source>
        <strain evidence="4">DSM 12343 / LSv54</strain>
    </source>
</reference>
<keyword evidence="1" id="KW-0812">Transmembrane</keyword>
<dbReference type="PANTHER" id="PTHR42709:SF11">
    <property type="entry name" value="DEDA FAMILY PROTEIN"/>
    <property type="match status" value="1"/>
</dbReference>
<dbReference type="PANTHER" id="PTHR42709">
    <property type="entry name" value="ALKALINE PHOSPHATASE LIKE PROTEIN"/>
    <property type="match status" value="1"/>
</dbReference>
<dbReference type="Proteomes" id="UP000000602">
    <property type="component" value="Chromosome"/>
</dbReference>
<dbReference type="EMBL" id="CR522870">
    <property type="protein sequence ID" value="CAG35003.1"/>
    <property type="molecule type" value="Genomic_DNA"/>
</dbReference>
<dbReference type="InterPro" id="IPR032816">
    <property type="entry name" value="VTT_dom"/>
</dbReference>
<feature type="transmembrane region" description="Helical" evidence="1">
    <location>
        <begin position="160"/>
        <end position="180"/>
    </location>
</feature>
<dbReference type="Pfam" id="PF09335">
    <property type="entry name" value="VTT_dom"/>
    <property type="match status" value="1"/>
</dbReference>
<feature type="transmembrane region" description="Helical" evidence="1">
    <location>
        <begin position="125"/>
        <end position="148"/>
    </location>
</feature>
<dbReference type="InterPro" id="IPR051311">
    <property type="entry name" value="DedA_domain"/>
</dbReference>
<feature type="transmembrane region" description="Helical" evidence="1">
    <location>
        <begin position="46"/>
        <end position="69"/>
    </location>
</feature>
<keyword evidence="1" id="KW-0472">Membrane</keyword>
<evidence type="ECO:0000256" key="1">
    <source>
        <dbReference type="SAM" id="Phobius"/>
    </source>
</evidence>
<dbReference type="AlphaFoldDB" id="Q6ARM2"/>
<protein>
    <recommendedName>
        <fullName evidence="2">VTT domain-containing protein</fullName>
    </recommendedName>
</protein>
<proteinExistence type="predicted"/>
<dbReference type="eggNOG" id="COG1238">
    <property type="taxonomic scope" value="Bacteria"/>
</dbReference>
<dbReference type="HOGENOM" id="CLU_098634_1_0_7"/>
<gene>
    <name evidence="3" type="ordered locus">DP0274</name>
</gene>
<name>Q6ARM2_DESPS</name>
<evidence type="ECO:0000259" key="2">
    <source>
        <dbReference type="Pfam" id="PF09335"/>
    </source>
</evidence>
<dbReference type="KEGG" id="dps:DP0274"/>
<accession>Q6ARM2</accession>
<organism evidence="3 4">
    <name type="scientific">Desulfotalea psychrophila (strain LSv54 / DSM 12343)</name>
    <dbReference type="NCBI Taxonomy" id="177439"/>
    <lineage>
        <taxon>Bacteria</taxon>
        <taxon>Pseudomonadati</taxon>
        <taxon>Thermodesulfobacteriota</taxon>
        <taxon>Desulfobulbia</taxon>
        <taxon>Desulfobulbales</taxon>
        <taxon>Desulfocapsaceae</taxon>
        <taxon>Desulfotalea</taxon>
    </lineage>
</organism>
<feature type="domain" description="VTT" evidence="2">
    <location>
        <begin position="26"/>
        <end position="147"/>
    </location>
</feature>
<keyword evidence="1" id="KW-1133">Transmembrane helix</keyword>
<sequence>MEWMATPYGIWALFAIAFVESSVFPIPPDVFLIALCIAVPAKSFRYAAVCTLGSVLGGMFGYGLGFWFMDSLGQGIMNMYNLADKYEIVRQVYDKYGVLAVGTAGFTPLPYKLFTLSAGFFQLNFPAFVLVSIVSRAARFFLVAAFVWKFGASIKHLISRYFNIISIVFMAILIGSFFLIKLI</sequence>